<evidence type="ECO:0000256" key="3">
    <source>
        <dbReference type="ARBA" id="ARBA00022777"/>
    </source>
</evidence>
<dbReference type="InterPro" id="IPR053149">
    <property type="entry name" value="TPK"/>
</dbReference>
<evidence type="ECO:0000313" key="7">
    <source>
        <dbReference type="EMBL" id="MTB63561.1"/>
    </source>
</evidence>
<evidence type="ECO:0000313" key="8">
    <source>
        <dbReference type="EMBL" id="MWV55461.1"/>
    </source>
</evidence>
<evidence type="ECO:0000256" key="4">
    <source>
        <dbReference type="ARBA" id="ARBA00022840"/>
    </source>
</evidence>
<protein>
    <recommendedName>
        <fullName evidence="5">Thiamine diphosphokinase</fullName>
        <ecNumber evidence="5">2.7.6.2</ecNumber>
    </recommendedName>
</protein>
<dbReference type="Pfam" id="PF04263">
    <property type="entry name" value="TPK_catalytic"/>
    <property type="match status" value="1"/>
</dbReference>
<dbReference type="GO" id="GO:0005524">
    <property type="term" value="F:ATP binding"/>
    <property type="evidence" value="ECO:0007669"/>
    <property type="project" value="UniProtKB-KW"/>
</dbReference>
<reference evidence="7 9" key="2">
    <citation type="submission" date="2019-11" db="EMBL/GenBank/DDBJ databases">
        <title>Streptococcis sp. isolated from the respiratory tract of Marmot.</title>
        <authorList>
            <person name="Zhang G."/>
        </authorList>
    </citation>
    <scope>NUCLEOTIDE SEQUENCE [LARGE SCALE GENOMIC DNA]</scope>
    <source>
        <strain evidence="9">zg-86</strain>
        <strain evidence="7">Zg-86</strain>
    </source>
</reference>
<keyword evidence="1 8" id="KW-0808">Transferase</keyword>
<proteinExistence type="predicted"/>
<dbReference type="Proteomes" id="UP000435060">
    <property type="component" value="Unassembled WGS sequence"/>
</dbReference>
<dbReference type="CDD" id="cd07995">
    <property type="entry name" value="TPK"/>
    <property type="match status" value="1"/>
</dbReference>
<dbReference type="Gene3D" id="3.40.50.10240">
    <property type="entry name" value="Thiamin pyrophosphokinase, catalytic domain"/>
    <property type="match status" value="1"/>
</dbReference>
<evidence type="ECO:0000313" key="9">
    <source>
        <dbReference type="Proteomes" id="UP000435060"/>
    </source>
</evidence>
<dbReference type="InterPro" id="IPR007371">
    <property type="entry name" value="TPK_catalytic"/>
</dbReference>
<name>A0A6I4RFX7_9STRE</name>
<dbReference type="InterPro" id="IPR007373">
    <property type="entry name" value="Thiamin_PyroPKinase_B1-bd"/>
</dbReference>
<gene>
    <name evidence="7" type="ORF">GGG87_00865</name>
    <name evidence="8" type="ORF">GGH11_00420</name>
</gene>
<keyword evidence="3" id="KW-0418">Kinase</keyword>
<dbReference type="GO" id="GO:0004788">
    <property type="term" value="F:thiamine diphosphokinase activity"/>
    <property type="evidence" value="ECO:0007669"/>
    <property type="project" value="UniProtKB-UniRule"/>
</dbReference>
<dbReference type="GO" id="GO:0016301">
    <property type="term" value="F:kinase activity"/>
    <property type="evidence" value="ECO:0007669"/>
    <property type="project" value="UniProtKB-KW"/>
</dbReference>
<dbReference type="EC" id="2.7.6.2" evidence="5"/>
<dbReference type="InterPro" id="IPR006282">
    <property type="entry name" value="Thi_PPkinase"/>
</dbReference>
<evidence type="ECO:0000256" key="2">
    <source>
        <dbReference type="ARBA" id="ARBA00022741"/>
    </source>
</evidence>
<sequence>MIKIALVAGGDRGAISPDYDLFVGVDRGALHLLEQELPLDMAVGDFDSVTDEERKRIAQTARVFVQAPAEKDDTDLELALKEVFTRYQGATVTIFGAFGGRLDHMMSNLFLASEPALAPYMRQIELVDDVNIVRFYPAGQYTIAPIEGMTYVSFMPSDDSRLSISHAKYPLNESNYFFKKCYSSNEFIGKEIEFTIDKGYVVLIYSRDRR</sequence>
<reference evidence="8 10" key="1">
    <citation type="submission" date="2019-10" db="EMBL/GenBank/DDBJ databases">
        <title>Streptococcis sp, isolated from the respiratory tract of Marmot.</title>
        <authorList>
            <person name="Zhang G."/>
        </authorList>
    </citation>
    <scope>NUCLEOTIDE SEQUENCE [LARGE SCALE GENOMIC DNA]</scope>
    <source>
        <strain evidence="10">zg-70</strain>
        <strain evidence="8">Zg-70</strain>
    </source>
</reference>
<evidence type="ECO:0000313" key="10">
    <source>
        <dbReference type="Proteomes" id="UP000435423"/>
    </source>
</evidence>
<accession>A0A6I4RFX7</accession>
<dbReference type="NCBIfam" id="TIGR01378">
    <property type="entry name" value="thi_PPkinase"/>
    <property type="match status" value="1"/>
</dbReference>
<dbReference type="PANTHER" id="PTHR41299">
    <property type="entry name" value="THIAMINE PYROPHOSPHOKINASE"/>
    <property type="match status" value="1"/>
</dbReference>
<dbReference type="EMBL" id="WUBJ01000001">
    <property type="protein sequence ID" value="MWV55461.1"/>
    <property type="molecule type" value="Genomic_DNA"/>
</dbReference>
<keyword evidence="9" id="KW-1185">Reference proteome</keyword>
<comment type="caution">
    <text evidence="8">The sequence shown here is derived from an EMBL/GenBank/DDBJ whole genome shotgun (WGS) entry which is preliminary data.</text>
</comment>
<organism evidence="8 10">
    <name type="scientific">Streptococcus zhangguiae</name>
    <dbReference type="NCBI Taxonomy" id="2664091"/>
    <lineage>
        <taxon>Bacteria</taxon>
        <taxon>Bacillati</taxon>
        <taxon>Bacillota</taxon>
        <taxon>Bacilli</taxon>
        <taxon>Lactobacillales</taxon>
        <taxon>Streptococcaceae</taxon>
        <taxon>Streptococcus</taxon>
    </lineage>
</organism>
<dbReference type="GO" id="GO:0006772">
    <property type="term" value="P:thiamine metabolic process"/>
    <property type="evidence" value="ECO:0007669"/>
    <property type="project" value="UniProtKB-UniRule"/>
</dbReference>
<dbReference type="SMART" id="SM00983">
    <property type="entry name" value="TPK_B1_binding"/>
    <property type="match status" value="1"/>
</dbReference>
<evidence type="ECO:0000256" key="5">
    <source>
        <dbReference type="NCBIfam" id="TIGR01378"/>
    </source>
</evidence>
<evidence type="ECO:0000256" key="1">
    <source>
        <dbReference type="ARBA" id="ARBA00022679"/>
    </source>
</evidence>
<dbReference type="InterPro" id="IPR036759">
    <property type="entry name" value="TPK_catalytic_sf"/>
</dbReference>
<feature type="domain" description="Thiamin pyrophosphokinase thiamin-binding" evidence="6">
    <location>
        <begin position="139"/>
        <end position="202"/>
    </location>
</feature>
<dbReference type="Pfam" id="PF04265">
    <property type="entry name" value="TPK_B1_binding"/>
    <property type="match status" value="1"/>
</dbReference>
<dbReference type="AlphaFoldDB" id="A0A6I4RFX7"/>
<dbReference type="GO" id="GO:0030975">
    <property type="term" value="F:thiamine binding"/>
    <property type="evidence" value="ECO:0007669"/>
    <property type="project" value="InterPro"/>
</dbReference>
<dbReference type="EMBL" id="WLCG01000001">
    <property type="protein sequence ID" value="MTB63561.1"/>
    <property type="molecule type" value="Genomic_DNA"/>
</dbReference>
<keyword evidence="2" id="KW-0547">Nucleotide-binding</keyword>
<dbReference type="SUPFAM" id="SSF63999">
    <property type="entry name" value="Thiamin pyrophosphokinase, catalytic domain"/>
    <property type="match status" value="1"/>
</dbReference>
<dbReference type="GO" id="GO:0009229">
    <property type="term" value="P:thiamine diphosphate biosynthetic process"/>
    <property type="evidence" value="ECO:0007669"/>
    <property type="project" value="InterPro"/>
</dbReference>
<dbReference type="PANTHER" id="PTHR41299:SF1">
    <property type="entry name" value="THIAMINE PYROPHOSPHOKINASE"/>
    <property type="match status" value="1"/>
</dbReference>
<keyword evidence="4" id="KW-0067">ATP-binding</keyword>
<dbReference type="Proteomes" id="UP000435423">
    <property type="component" value="Unassembled WGS sequence"/>
</dbReference>
<evidence type="ECO:0000259" key="6">
    <source>
        <dbReference type="SMART" id="SM00983"/>
    </source>
</evidence>
<dbReference type="RefSeq" id="WP_154607522.1">
    <property type="nucleotide sequence ID" value="NZ_CP072115.1"/>
</dbReference>